<proteinExistence type="predicted"/>
<name>A0A081REY9_SPHCR</name>
<evidence type="ECO:0000313" key="2">
    <source>
        <dbReference type="EMBL" id="KEQ53762.1"/>
    </source>
</evidence>
<dbReference type="PATRIC" id="fig|46429.4.peg.1948"/>
<dbReference type="Gene3D" id="3.20.20.105">
    <property type="entry name" value="Queuine tRNA-ribosyltransferase-like"/>
    <property type="match status" value="1"/>
</dbReference>
<feature type="domain" description="DeoxyPurine in DNA protein A" evidence="1">
    <location>
        <begin position="64"/>
        <end position="249"/>
    </location>
</feature>
<dbReference type="SUPFAM" id="SSF51713">
    <property type="entry name" value="tRNA-guanine transglycosylase"/>
    <property type="match status" value="1"/>
</dbReference>
<evidence type="ECO:0000259" key="1">
    <source>
        <dbReference type="Pfam" id="PF23859"/>
    </source>
</evidence>
<organism evidence="2 3">
    <name type="scientific">Sphingobium chlorophenolicum</name>
    <dbReference type="NCBI Taxonomy" id="46429"/>
    <lineage>
        <taxon>Bacteria</taxon>
        <taxon>Pseudomonadati</taxon>
        <taxon>Pseudomonadota</taxon>
        <taxon>Alphaproteobacteria</taxon>
        <taxon>Sphingomonadales</taxon>
        <taxon>Sphingomonadaceae</taxon>
        <taxon>Sphingobium</taxon>
    </lineage>
</organism>
<dbReference type="InterPro" id="IPR055645">
    <property type="entry name" value="DpdA"/>
</dbReference>
<gene>
    <name evidence="2" type="ORF">BV95_01978</name>
</gene>
<dbReference type="OrthoDB" id="8116828at2"/>
<sequence>MSIEIIVGLPHLGDGPILARAKAIGQPALISANALSRWTDRRGWREWCGWRIHQLGNAQGLPALCLDSAGFVAAARYGGFPWTLADYVELAAAHPFRWWASADYCVEAEIARDREEVFDRISRTIRANRDCRRLAEDHGIADTLMPVIQGRLPEDYERCLDALWRSLKPGALIGVGSMCRRHVHGPEGLIAVIDHLDQVLPAGVRLHVFGAKGAALPFLLPFAHRVASIDSQAYGIRARQSARKAGVAKTDSFVAQHLEQWIAAQQDRLSQPPRRLPSIARGQGSDVPGDPWEAAIAQARSEIRALIESGDLDHNELTLPWIEQWAADIYRDRVAA</sequence>
<dbReference type="InterPro" id="IPR036511">
    <property type="entry name" value="TGT-like_sf"/>
</dbReference>
<dbReference type="Proteomes" id="UP000028411">
    <property type="component" value="Unassembled WGS sequence"/>
</dbReference>
<dbReference type="RefSeq" id="WP_037450749.1">
    <property type="nucleotide sequence ID" value="NZ_JFHR01000018.1"/>
</dbReference>
<dbReference type="EMBL" id="JFHR01000018">
    <property type="protein sequence ID" value="KEQ53762.1"/>
    <property type="molecule type" value="Genomic_DNA"/>
</dbReference>
<evidence type="ECO:0000313" key="3">
    <source>
        <dbReference type="Proteomes" id="UP000028411"/>
    </source>
</evidence>
<reference evidence="2 3" key="1">
    <citation type="submission" date="2014-02" db="EMBL/GenBank/DDBJ databases">
        <title>Whole genome sequence of Sphingobium chlorophenolicum NBRC 16172.</title>
        <authorList>
            <person name="Gan H.M."/>
            <person name="Gan H.Y."/>
            <person name="Chew T.H."/>
            <person name="Savka M.A."/>
        </authorList>
    </citation>
    <scope>NUCLEOTIDE SEQUENCE [LARGE SCALE GENOMIC DNA]</scope>
    <source>
        <strain evidence="2 3">NBRC 16172</strain>
    </source>
</reference>
<dbReference type="eggNOG" id="COG0343">
    <property type="taxonomic scope" value="Bacteria"/>
</dbReference>
<dbReference type="Pfam" id="PF23859">
    <property type="entry name" value="DpdA"/>
    <property type="match status" value="1"/>
</dbReference>
<comment type="caution">
    <text evidence="2">The sequence shown here is derived from an EMBL/GenBank/DDBJ whole genome shotgun (WGS) entry which is preliminary data.</text>
</comment>
<dbReference type="GO" id="GO:0006400">
    <property type="term" value="P:tRNA modification"/>
    <property type="evidence" value="ECO:0007669"/>
    <property type="project" value="InterPro"/>
</dbReference>
<dbReference type="AlphaFoldDB" id="A0A081REY9"/>
<accession>A0A081REY9</accession>
<protein>
    <recommendedName>
        <fullName evidence="1">DeoxyPurine in DNA protein A domain-containing protein</fullName>
    </recommendedName>
</protein>